<dbReference type="Pfam" id="PF13737">
    <property type="entry name" value="DDE_Tnp_1_5"/>
    <property type="match status" value="1"/>
</dbReference>
<dbReference type="AlphaFoldDB" id="K9DET7"/>
<accession>K9DET7</accession>
<organism evidence="2 3">
    <name type="scientific">Massilia timonae CCUG 45783</name>
    <dbReference type="NCBI Taxonomy" id="883126"/>
    <lineage>
        <taxon>Bacteria</taxon>
        <taxon>Pseudomonadati</taxon>
        <taxon>Pseudomonadota</taxon>
        <taxon>Betaproteobacteria</taxon>
        <taxon>Burkholderiales</taxon>
        <taxon>Oxalobacteraceae</taxon>
        <taxon>Telluria group</taxon>
        <taxon>Massilia</taxon>
    </lineage>
</organism>
<evidence type="ECO:0000259" key="1">
    <source>
        <dbReference type="Pfam" id="PF13737"/>
    </source>
</evidence>
<comment type="caution">
    <text evidence="2">The sequence shown here is derived from an EMBL/GenBank/DDBJ whole genome shotgun (WGS) entry which is preliminary data.</text>
</comment>
<dbReference type="HOGENOM" id="CLU_062982_2_1_4"/>
<reference evidence="2 3" key="1">
    <citation type="submission" date="2012-09" db="EMBL/GenBank/DDBJ databases">
        <title>The Genome Sequence of Massilia timonae CCUG 45783.</title>
        <authorList>
            <consortium name="The Broad Institute Genome Sequencing Platform"/>
            <person name="Earl A."/>
            <person name="Ward D."/>
            <person name="Feldgarden M."/>
            <person name="Gevers D."/>
            <person name="Huys G."/>
            <person name="Walker B."/>
            <person name="Young S.K."/>
            <person name="Zeng Q."/>
            <person name="Gargeya S."/>
            <person name="Fitzgerald M."/>
            <person name="Haas B."/>
            <person name="Abouelleil A."/>
            <person name="Alvarado L."/>
            <person name="Arachchi H.M."/>
            <person name="Berlin A.M."/>
            <person name="Chapman S.B."/>
            <person name="Goldberg J."/>
            <person name="Griggs A."/>
            <person name="Gujja S."/>
            <person name="Hansen M."/>
            <person name="Howarth C."/>
            <person name="Imamovic A."/>
            <person name="Larimer J."/>
            <person name="McCowen C."/>
            <person name="Montmayeur A."/>
            <person name="Murphy C."/>
            <person name="Neiman D."/>
            <person name="Pearson M."/>
            <person name="Priest M."/>
            <person name="Roberts A."/>
            <person name="Saif S."/>
            <person name="Shea T."/>
            <person name="Sisk P."/>
            <person name="Sykes S."/>
            <person name="Wortman J."/>
            <person name="Nusbaum C."/>
            <person name="Birren B."/>
        </authorList>
    </citation>
    <scope>NUCLEOTIDE SEQUENCE [LARGE SCALE GENOMIC DNA]</scope>
    <source>
        <strain evidence="2 3">CCUG 45783</strain>
    </source>
</reference>
<protein>
    <recommendedName>
        <fullName evidence="1">Transposase DDE domain-containing protein</fullName>
    </recommendedName>
</protein>
<name>K9DET7_9BURK</name>
<feature type="domain" description="Transposase DDE" evidence="1">
    <location>
        <begin position="22"/>
        <end position="111"/>
    </location>
</feature>
<sequence length="128" mass="14430">MKPAPQKYRTTNWKTYNEALKARGSLLIWLDTTMNWHGQPSGKRGRSQAFSDEAIQFCLSIKCLFNLPLRQAMGMAQSLLKLAGLDWQVPDFSTVSRRQKYLPVTIGAQPTVTGSCQQRCRVKSCGFS</sequence>
<dbReference type="Proteomes" id="UP000009874">
    <property type="component" value="Unassembled WGS sequence"/>
</dbReference>
<dbReference type="InterPro" id="IPR025668">
    <property type="entry name" value="Tnp_DDE_dom"/>
</dbReference>
<keyword evidence="3" id="KW-1185">Reference proteome</keyword>
<evidence type="ECO:0000313" key="2">
    <source>
        <dbReference type="EMBL" id="EKU82748.1"/>
    </source>
</evidence>
<dbReference type="PATRIC" id="fig|883126.3.peg.2010"/>
<dbReference type="EMBL" id="AGZI01000023">
    <property type="protein sequence ID" value="EKU82748.1"/>
    <property type="molecule type" value="Genomic_DNA"/>
</dbReference>
<dbReference type="eggNOG" id="COG3039">
    <property type="taxonomic scope" value="Bacteria"/>
</dbReference>
<proteinExistence type="predicted"/>
<evidence type="ECO:0000313" key="3">
    <source>
        <dbReference type="Proteomes" id="UP000009874"/>
    </source>
</evidence>
<gene>
    <name evidence="2" type="ORF">HMPREF9710_01977</name>
</gene>